<dbReference type="EMBL" id="CP018477">
    <property type="protein sequence ID" value="ASV75374.1"/>
    <property type="molecule type" value="Genomic_DNA"/>
</dbReference>
<proteinExistence type="predicted"/>
<gene>
    <name evidence="4" type="ORF">THTE_2772</name>
</gene>
<feature type="transmembrane region" description="Helical" evidence="3">
    <location>
        <begin position="451"/>
        <end position="473"/>
    </location>
</feature>
<keyword evidence="1" id="KW-0175">Coiled coil</keyword>
<dbReference type="Proteomes" id="UP000215086">
    <property type="component" value="Chromosome"/>
</dbReference>
<dbReference type="RefSeq" id="WP_095415456.1">
    <property type="nucleotide sequence ID" value="NZ_CP018477.1"/>
</dbReference>
<evidence type="ECO:0000256" key="2">
    <source>
        <dbReference type="SAM" id="MobiDB-lite"/>
    </source>
</evidence>
<sequence>MSVTRTSDVRRKLFPGFAFAVAAVSGIAAGTLVLWLVGIPLAAVSESPSLPAQPNGTRMYLRCSPYYFRIDPQAPNPGEQHFTVSRFLNDAAGGHGSVGDFWQADAEWLSRVLSGRATGGVVSPQPGATERQEAGAPGSRGEFRTQEIGEVGSVGGRLSDRTVQSNVQAPSDTPVLVVEFPGDTSPSVALRQVKAALDQLQAIRWEETVRAGNHLAQFLQHGTQFCNRWNEEVRQAIHRYRAARETIWNQLASLANERPARSVSELSQPDAARLLAQRQFLLEKRERLLATRTPEHPEVKQVEAALAEVEAELRLRNRGMQEATGSANSPLQWPSTWVTLPDKQPVGSNPAPANGGLSPDDLPALKLPAESPMKDLATSLMRVQDLLEEAERTSEVLASQWGLTESHASEALKRWLTAQQALAVALGWQIVPEFSEQVQPKADSQPPVRLLWWHFLAAFLVCLLTGEAVYSLITGIAEGRTINSEDELGAITGSPVFTVTVPGSPSSMLTKTHGPHEMDQQAPHVGATRTTRSISD</sequence>
<dbReference type="AlphaFoldDB" id="A0A286RHC1"/>
<feature type="region of interest" description="Disordered" evidence="2">
    <location>
        <begin position="508"/>
        <end position="536"/>
    </location>
</feature>
<keyword evidence="5" id="KW-1185">Reference proteome</keyword>
<accession>A0A286RHC1</accession>
<dbReference type="KEGG" id="ttf:THTE_2772"/>
<keyword evidence="3" id="KW-0812">Transmembrane</keyword>
<feature type="region of interest" description="Disordered" evidence="2">
    <location>
        <begin position="119"/>
        <end position="142"/>
    </location>
</feature>
<name>A0A286RHC1_9BACT</name>
<protein>
    <submittedName>
        <fullName evidence="4">Uncharacterized protein</fullName>
    </submittedName>
</protein>
<organism evidence="4 5">
    <name type="scientific">Thermogutta terrifontis</name>
    <dbReference type="NCBI Taxonomy" id="1331910"/>
    <lineage>
        <taxon>Bacteria</taxon>
        <taxon>Pseudomonadati</taxon>
        <taxon>Planctomycetota</taxon>
        <taxon>Planctomycetia</taxon>
        <taxon>Pirellulales</taxon>
        <taxon>Thermoguttaceae</taxon>
        <taxon>Thermogutta</taxon>
    </lineage>
</organism>
<feature type="transmembrane region" description="Helical" evidence="3">
    <location>
        <begin position="12"/>
        <end position="37"/>
    </location>
</feature>
<evidence type="ECO:0000313" key="5">
    <source>
        <dbReference type="Proteomes" id="UP000215086"/>
    </source>
</evidence>
<reference evidence="4 5" key="1">
    <citation type="journal article" name="Front. Microbiol.">
        <title>Sugar Metabolism of the First Thermophilic Planctomycete Thermogutta terrifontis: Comparative Genomic and Transcriptomic Approaches.</title>
        <authorList>
            <person name="Elcheninov A.G."/>
            <person name="Menzel P."/>
            <person name="Gudbergsdottir S.R."/>
            <person name="Slesarev A.I."/>
            <person name="Kadnikov V.V."/>
            <person name="Krogh A."/>
            <person name="Bonch-Osmolovskaya E.A."/>
            <person name="Peng X."/>
            <person name="Kublanov I.V."/>
        </authorList>
    </citation>
    <scope>NUCLEOTIDE SEQUENCE [LARGE SCALE GENOMIC DNA]</scope>
    <source>
        <strain evidence="4 5">R1</strain>
    </source>
</reference>
<keyword evidence="3" id="KW-1133">Transmembrane helix</keyword>
<keyword evidence="3" id="KW-0472">Membrane</keyword>
<evidence type="ECO:0000256" key="3">
    <source>
        <dbReference type="SAM" id="Phobius"/>
    </source>
</evidence>
<feature type="coiled-coil region" evidence="1">
    <location>
        <begin position="373"/>
        <end position="400"/>
    </location>
</feature>
<evidence type="ECO:0000313" key="4">
    <source>
        <dbReference type="EMBL" id="ASV75374.1"/>
    </source>
</evidence>
<evidence type="ECO:0000256" key="1">
    <source>
        <dbReference type="SAM" id="Coils"/>
    </source>
</evidence>